<gene>
    <name evidence="11" type="primary">hldE</name>
    <name evidence="14" type="ORF">A2290_03070</name>
</gene>
<dbReference type="EC" id="2.7.1.167" evidence="11"/>
<feature type="domain" description="Carbohydrate kinase PfkB" evidence="12">
    <location>
        <begin position="17"/>
        <end position="312"/>
    </location>
</feature>
<keyword evidence="7 11" id="KW-0067">ATP-binding</keyword>
<keyword evidence="8 11" id="KW-0511">Multifunctional enzyme</keyword>
<dbReference type="InterPro" id="IPR011914">
    <property type="entry name" value="RfaE_dom_II"/>
</dbReference>
<dbReference type="GO" id="GO:0033786">
    <property type="term" value="F:heptose-1-phosphate adenylyltransferase activity"/>
    <property type="evidence" value="ECO:0007669"/>
    <property type="project" value="UniProtKB-UniRule"/>
</dbReference>
<dbReference type="Gene3D" id="3.40.1190.20">
    <property type="match status" value="1"/>
</dbReference>
<dbReference type="PANTHER" id="PTHR46969:SF1">
    <property type="entry name" value="BIFUNCTIONAL PROTEIN HLDE"/>
    <property type="match status" value="1"/>
</dbReference>
<evidence type="ECO:0000256" key="9">
    <source>
        <dbReference type="ARBA" id="ARBA00023277"/>
    </source>
</evidence>
<evidence type="ECO:0000256" key="5">
    <source>
        <dbReference type="ARBA" id="ARBA00022741"/>
    </source>
</evidence>
<dbReference type="EC" id="2.7.7.70" evidence="11"/>
<dbReference type="HAMAP" id="MF_01603">
    <property type="entry name" value="HldE"/>
    <property type="match status" value="1"/>
</dbReference>
<dbReference type="FunFam" id="3.40.1190.20:FF:000002">
    <property type="entry name" value="Bifunctional protein HldE"/>
    <property type="match status" value="1"/>
</dbReference>
<comment type="similarity">
    <text evidence="11">In the N-terminal section; belongs to the carbohydrate kinase PfkB family.</text>
</comment>
<evidence type="ECO:0000256" key="8">
    <source>
        <dbReference type="ARBA" id="ARBA00023268"/>
    </source>
</evidence>
<comment type="function">
    <text evidence="1 11">Catalyzes the phosphorylation of D-glycero-D-manno-heptose 7-phosphate at the C-1 position to selectively form D-glycero-beta-D-manno-heptose-1,7-bisphosphate.</text>
</comment>
<dbReference type="InterPro" id="IPR029056">
    <property type="entry name" value="Ribokinase-like"/>
</dbReference>
<dbReference type="PANTHER" id="PTHR46969">
    <property type="entry name" value="BIFUNCTIONAL PROTEIN HLDE"/>
    <property type="match status" value="1"/>
</dbReference>
<dbReference type="NCBIfam" id="TIGR02199">
    <property type="entry name" value="rfaE_dom_II"/>
    <property type="match status" value="1"/>
</dbReference>
<dbReference type="SUPFAM" id="SSF52374">
    <property type="entry name" value="Nucleotidylyl transferase"/>
    <property type="match status" value="1"/>
</dbReference>
<evidence type="ECO:0000256" key="6">
    <source>
        <dbReference type="ARBA" id="ARBA00022777"/>
    </source>
</evidence>
<evidence type="ECO:0000256" key="7">
    <source>
        <dbReference type="ARBA" id="ARBA00022840"/>
    </source>
</evidence>
<evidence type="ECO:0000259" key="13">
    <source>
        <dbReference type="Pfam" id="PF01467"/>
    </source>
</evidence>
<keyword evidence="4 11" id="KW-0548">Nucleotidyltransferase</keyword>
<dbReference type="GO" id="GO:0016773">
    <property type="term" value="F:phosphotransferase activity, alcohol group as acceptor"/>
    <property type="evidence" value="ECO:0007669"/>
    <property type="project" value="InterPro"/>
</dbReference>
<organism evidence="14 15">
    <name type="scientific">candidate division WOR-1 bacterium RIFOXYB2_FULL_36_35</name>
    <dbReference type="NCBI Taxonomy" id="1802578"/>
    <lineage>
        <taxon>Bacteria</taxon>
        <taxon>Bacillati</taxon>
        <taxon>Saganbacteria</taxon>
    </lineage>
</organism>
<feature type="domain" description="Cytidyltransferase-like" evidence="13">
    <location>
        <begin position="355"/>
        <end position="479"/>
    </location>
</feature>
<dbReference type="SUPFAM" id="SSF53613">
    <property type="entry name" value="Ribokinase-like"/>
    <property type="match status" value="1"/>
</dbReference>
<dbReference type="Gene3D" id="3.40.50.620">
    <property type="entry name" value="HUPs"/>
    <property type="match status" value="1"/>
</dbReference>
<dbReference type="InterPro" id="IPR014729">
    <property type="entry name" value="Rossmann-like_a/b/a_fold"/>
</dbReference>
<evidence type="ECO:0000256" key="4">
    <source>
        <dbReference type="ARBA" id="ARBA00022695"/>
    </source>
</evidence>
<feature type="region of interest" description="Cytidylyltransferase" evidence="11">
    <location>
        <begin position="355"/>
        <end position="488"/>
    </location>
</feature>
<comment type="pathway">
    <text evidence="11">Nucleotide-sugar biosynthesis; ADP-L-glycero-beta-D-manno-heptose biosynthesis; ADP-L-glycero-beta-D-manno-heptose from D-glycero-beta-D-manno-heptose 7-phosphate: step 3/4.</text>
</comment>
<dbReference type="AlphaFoldDB" id="A0A1F4S480"/>
<dbReference type="UniPathway" id="UPA00356">
    <property type="reaction ID" value="UER00437"/>
</dbReference>
<evidence type="ECO:0000256" key="2">
    <source>
        <dbReference type="ARBA" id="ARBA00003753"/>
    </source>
</evidence>
<dbReference type="Pfam" id="PF00294">
    <property type="entry name" value="PfkB"/>
    <property type="match status" value="1"/>
</dbReference>
<evidence type="ECO:0000313" key="15">
    <source>
        <dbReference type="Proteomes" id="UP000177905"/>
    </source>
</evidence>
<feature type="region of interest" description="Ribokinase" evidence="11">
    <location>
        <begin position="1"/>
        <end position="329"/>
    </location>
</feature>
<dbReference type="GO" id="GO:0097171">
    <property type="term" value="P:ADP-L-glycero-beta-D-manno-heptose biosynthetic process"/>
    <property type="evidence" value="ECO:0007669"/>
    <property type="project" value="UniProtKB-UniPathway"/>
</dbReference>
<feature type="active site" evidence="11">
    <location>
        <position position="275"/>
    </location>
</feature>
<proteinExistence type="inferred from homology"/>
<comment type="catalytic activity">
    <reaction evidence="10 11">
        <text>D-glycero-beta-D-manno-heptose 1-phosphate + ATP + H(+) = ADP-D-glycero-beta-D-manno-heptose + diphosphate</text>
        <dbReference type="Rhea" id="RHEA:27465"/>
        <dbReference type="ChEBI" id="CHEBI:15378"/>
        <dbReference type="ChEBI" id="CHEBI:30616"/>
        <dbReference type="ChEBI" id="CHEBI:33019"/>
        <dbReference type="ChEBI" id="CHEBI:59967"/>
        <dbReference type="ChEBI" id="CHEBI:61593"/>
        <dbReference type="EC" id="2.7.7.70"/>
    </reaction>
</comment>
<evidence type="ECO:0000256" key="3">
    <source>
        <dbReference type="ARBA" id="ARBA00022679"/>
    </source>
</evidence>
<comment type="catalytic activity">
    <reaction evidence="11">
        <text>D-glycero-beta-D-manno-heptose 7-phosphate + ATP = D-glycero-beta-D-manno-heptose 1,7-bisphosphate + ADP + H(+)</text>
        <dbReference type="Rhea" id="RHEA:27473"/>
        <dbReference type="ChEBI" id="CHEBI:15378"/>
        <dbReference type="ChEBI" id="CHEBI:30616"/>
        <dbReference type="ChEBI" id="CHEBI:60204"/>
        <dbReference type="ChEBI" id="CHEBI:60208"/>
        <dbReference type="ChEBI" id="CHEBI:456216"/>
        <dbReference type="EC" id="2.7.1.167"/>
    </reaction>
</comment>
<dbReference type="Proteomes" id="UP000177905">
    <property type="component" value="Unassembled WGS sequence"/>
</dbReference>
<name>A0A1F4S480_UNCSA</name>
<dbReference type="GO" id="GO:0033785">
    <property type="term" value="F:heptose 7-phosphate kinase activity"/>
    <property type="evidence" value="ECO:0007669"/>
    <property type="project" value="UniProtKB-UniRule"/>
</dbReference>
<dbReference type="EMBL" id="MEUA01000023">
    <property type="protein sequence ID" value="OGC15238.1"/>
    <property type="molecule type" value="Genomic_DNA"/>
</dbReference>
<dbReference type="InterPro" id="IPR011913">
    <property type="entry name" value="RfaE_dom_I"/>
</dbReference>
<accession>A0A1F4S480</accession>
<comment type="function">
    <text evidence="2 11">Catalyzes the ADP transfer from ATP to D-glycero-beta-D-manno-heptose 1-phosphate, yielding ADP-D-glycero-beta-D-manno-heptose.</text>
</comment>
<evidence type="ECO:0000259" key="12">
    <source>
        <dbReference type="Pfam" id="PF00294"/>
    </source>
</evidence>
<comment type="caution">
    <text evidence="14">The sequence shown here is derived from an EMBL/GenBank/DDBJ whole genome shotgun (WGS) entry which is preliminary data.</text>
</comment>
<dbReference type="InterPro" id="IPR011611">
    <property type="entry name" value="PfkB_dom"/>
</dbReference>
<reference evidence="14 15" key="1">
    <citation type="journal article" date="2016" name="Nat. Commun.">
        <title>Thousands of microbial genomes shed light on interconnected biogeochemical processes in an aquifer system.</title>
        <authorList>
            <person name="Anantharaman K."/>
            <person name="Brown C.T."/>
            <person name="Hug L.A."/>
            <person name="Sharon I."/>
            <person name="Castelle C.J."/>
            <person name="Probst A.J."/>
            <person name="Thomas B.C."/>
            <person name="Singh A."/>
            <person name="Wilkins M.J."/>
            <person name="Karaoz U."/>
            <person name="Brodie E.L."/>
            <person name="Williams K.H."/>
            <person name="Hubbard S.S."/>
            <person name="Banfield J.F."/>
        </authorList>
    </citation>
    <scope>NUCLEOTIDE SEQUENCE [LARGE SCALE GENOMIC DNA]</scope>
</reference>
<comment type="pathway">
    <text evidence="11">Nucleotide-sugar biosynthesis; ADP-L-glycero-beta-D-manno-heptose biosynthesis; ADP-L-glycero-beta-D-manno-heptose from D-glycero-beta-D-manno-heptose 7-phosphate: step 1/4.</text>
</comment>
<dbReference type="CDD" id="cd01172">
    <property type="entry name" value="RfaE_like"/>
    <property type="match status" value="1"/>
</dbReference>
<protein>
    <recommendedName>
        <fullName evidence="11">Bifunctional protein HldE</fullName>
    </recommendedName>
    <domain>
        <recommendedName>
            <fullName evidence="11">D-beta-D-heptose 7-phosphate kinase</fullName>
            <ecNumber evidence="11">2.7.1.167</ecNumber>
        </recommendedName>
        <alternativeName>
            <fullName evidence="11">D-beta-D-heptose 7-phosphotransferase</fullName>
        </alternativeName>
        <alternativeName>
            <fullName evidence="11">D-glycero-beta-D-manno-heptose-7-phosphate kinase</fullName>
        </alternativeName>
    </domain>
    <domain>
        <recommendedName>
            <fullName evidence="11">D-beta-D-heptose 1-phosphate adenylyltransferase</fullName>
            <ecNumber evidence="11">2.7.7.70</ecNumber>
        </recommendedName>
        <alternativeName>
            <fullName evidence="11">D-glycero-beta-D-manno-heptose 1-phosphate adenylyltransferase</fullName>
        </alternativeName>
    </domain>
</protein>
<evidence type="ECO:0000256" key="11">
    <source>
        <dbReference type="HAMAP-Rule" id="MF_01603"/>
    </source>
</evidence>
<dbReference type="NCBIfam" id="TIGR00125">
    <property type="entry name" value="cyt_tran_rel"/>
    <property type="match status" value="1"/>
</dbReference>
<dbReference type="InterPro" id="IPR004821">
    <property type="entry name" value="Cyt_trans-like"/>
</dbReference>
<evidence type="ECO:0000313" key="14">
    <source>
        <dbReference type="EMBL" id="OGC15238.1"/>
    </source>
</evidence>
<dbReference type="Pfam" id="PF01467">
    <property type="entry name" value="CTP_transf_like"/>
    <property type="match status" value="1"/>
</dbReference>
<keyword evidence="3 11" id="KW-0808">Transferase</keyword>
<feature type="binding site" evidence="11">
    <location>
        <begin position="205"/>
        <end position="208"/>
    </location>
    <ligand>
        <name>ATP</name>
        <dbReference type="ChEBI" id="CHEBI:30616"/>
    </ligand>
</feature>
<dbReference type="InterPro" id="IPR023030">
    <property type="entry name" value="Bifunc_HldE"/>
</dbReference>
<keyword evidence="9 11" id="KW-0119">Carbohydrate metabolism</keyword>
<comment type="subunit">
    <text evidence="11">Homodimer.</text>
</comment>
<keyword evidence="5 11" id="KW-0547">Nucleotide-binding</keyword>
<evidence type="ECO:0000256" key="1">
    <source>
        <dbReference type="ARBA" id="ARBA00002319"/>
    </source>
</evidence>
<sequence>MLESHLKKELQKIKGKKVLVFGDLMLDEHIWSHVNRISPEAPVVVADVSKITHVPGGSGNVANNILTLGGTPILVGLIGNDSSGIKLVQALKILGINEKYLIKNSERPTILKSRLIASGQQIVRVDRELKEIISHKLSKKILLRAVNQIRKVDAVIISDYGKGLTSKENCQVIIRAANKYKKPVLVDPKGTDYKKYEGATIITPNLKEAEAATNIKINSEKGLLKAGEKLLKTINSPFVLITRSEKGMSLFRKKEEPIHIPGIPRQVFDITGAGDTVIAMLALSFSSGMKISDAVHLANDAGSIKVTKIATQPVYYKELEDSLVEKDPASKKIKNREELKEIVKQLRSSDMKIVFTNGCFDILHLGHVRYLKEAKNLGDVLIVGLNSDASVKKLKGFPRPYLPEHERAEILASLESVDYVVVFNENRPDNLIKIVKPAFHVKGGDYKISELPERDIVKKFGGEIIVIPPVEGKSTTNIVEKIKSTAGN</sequence>
<keyword evidence="6 11" id="KW-0418">Kinase</keyword>
<comment type="similarity">
    <text evidence="11">In the C-terminal section; belongs to the cytidylyltransferase family.</text>
</comment>
<evidence type="ECO:0000256" key="10">
    <source>
        <dbReference type="ARBA" id="ARBA00047428"/>
    </source>
</evidence>
<dbReference type="GO" id="GO:0005829">
    <property type="term" value="C:cytosol"/>
    <property type="evidence" value="ECO:0007669"/>
    <property type="project" value="TreeGrafter"/>
</dbReference>
<dbReference type="GO" id="GO:0005524">
    <property type="term" value="F:ATP binding"/>
    <property type="evidence" value="ECO:0007669"/>
    <property type="project" value="UniProtKB-UniRule"/>
</dbReference>
<dbReference type="NCBIfam" id="TIGR02198">
    <property type="entry name" value="rfaE_dom_I"/>
    <property type="match status" value="1"/>
</dbReference>